<evidence type="ECO:0000256" key="1">
    <source>
        <dbReference type="SAM" id="Phobius"/>
    </source>
</evidence>
<gene>
    <name evidence="2" type="ORF">BN1708_011344</name>
</gene>
<organism evidence="2 3">
    <name type="scientific">Verticillium longisporum</name>
    <name type="common">Verticillium dahliae var. longisporum</name>
    <dbReference type="NCBI Taxonomy" id="100787"/>
    <lineage>
        <taxon>Eukaryota</taxon>
        <taxon>Fungi</taxon>
        <taxon>Dikarya</taxon>
        <taxon>Ascomycota</taxon>
        <taxon>Pezizomycotina</taxon>
        <taxon>Sordariomycetes</taxon>
        <taxon>Hypocreomycetidae</taxon>
        <taxon>Glomerellales</taxon>
        <taxon>Plectosphaerellaceae</taxon>
        <taxon>Verticillium</taxon>
    </lineage>
</organism>
<reference evidence="2 3" key="1">
    <citation type="submission" date="2015-05" db="EMBL/GenBank/DDBJ databases">
        <authorList>
            <person name="Wang D.B."/>
            <person name="Wang M."/>
        </authorList>
    </citation>
    <scope>NUCLEOTIDE SEQUENCE [LARGE SCALE GENOMIC DNA]</scope>
    <source>
        <strain evidence="2">VL1</strain>
    </source>
</reference>
<sequence length="121" mass="13359">MARTRAKLVLGFGPIAAISVIHKAPVVFTVQHHPVAASLVIIALSIIFVVEAVIDAEEQVLAALGLWWDWRCRVVVHFPAVVAFTFVAVWHLEACIVQLALSPWCACQDHRWLTSIILKGD</sequence>
<keyword evidence="1" id="KW-1133">Transmembrane helix</keyword>
<feature type="transmembrane region" description="Helical" evidence="1">
    <location>
        <begin position="33"/>
        <end position="54"/>
    </location>
</feature>
<dbReference type="Proteomes" id="UP000044602">
    <property type="component" value="Unassembled WGS sequence"/>
</dbReference>
<dbReference type="AlphaFoldDB" id="A0A0G4L064"/>
<evidence type="ECO:0000313" key="3">
    <source>
        <dbReference type="Proteomes" id="UP000044602"/>
    </source>
</evidence>
<protein>
    <submittedName>
        <fullName evidence="2">Uncharacterized protein</fullName>
    </submittedName>
</protein>
<keyword evidence="3" id="KW-1185">Reference proteome</keyword>
<proteinExistence type="predicted"/>
<feature type="transmembrane region" description="Helical" evidence="1">
    <location>
        <begin position="74"/>
        <end position="92"/>
    </location>
</feature>
<keyword evidence="1" id="KW-0472">Membrane</keyword>
<dbReference type="EMBL" id="CVQH01006113">
    <property type="protein sequence ID" value="CRK15075.1"/>
    <property type="molecule type" value="Genomic_DNA"/>
</dbReference>
<keyword evidence="1" id="KW-0812">Transmembrane</keyword>
<name>A0A0G4L064_VERLO</name>
<accession>A0A0G4L064</accession>
<feature type="non-terminal residue" evidence="2">
    <location>
        <position position="121"/>
    </location>
</feature>
<evidence type="ECO:0000313" key="2">
    <source>
        <dbReference type="EMBL" id="CRK15075.1"/>
    </source>
</evidence>